<dbReference type="Gene3D" id="1.10.510.10">
    <property type="entry name" value="Transferase(Phosphotransferase) domain 1"/>
    <property type="match status" value="2"/>
</dbReference>
<sequence>MQAIKDLDADQAIIDTSPADDGVSVEDTYVRDRVLSKKPLSKVCTAIHRHTHEVCIVKSMRNRGKPLEVERHHAYRTLLRRGHLNIVKLYAVSIDNTNGREWLNVAMERLDGISLECLLNLHDEVGLPEGDARRVMREILMAIQHLHAHRIIHRDIKPDNCVFAAGSQQLKLLDFDLCTRPTVDLGEGELRVGTRPYMVPECFKDGLYSTKSDLWAAGVILYAMIYDGWPTDVPDDAENDEAYDTIQKVEDEAGVPEGDAKRVMREILMAMQHLHAHHIVHRDIKPENLVFATGDQGLKLLDFDQSTRPTVDLGEGDFRVGSRPHMCFKKGEYSTKSDLWAAGVILYEMLNGDWPADLPDDVENDEAYDIIKKTRVCCLSIGVDRDVHLRHRSGPEAALRHPWFTAEEGEAAQELSDEEGDDGERAPEATQPPPLPPTAAAAADAPLSTPHTHISGTQPLVVSPAPSTQPSSHPLPPAKPTSPPPALPQDVIGGLYTRTNFFHKDTTSGRLVSVRTELVRPPVMMPVLPEEALRHGWSPTEEETAAEAALRHPWFATEEEGAVISVEVTQSATVEERRPPTTHEGDEETVLTLPERVLTAERESEQRETALAKLLSVIDEYPDHIAPYDRQRVKEALGAEGIHIRPGTPSDYPSSQPSLDNRCVDDPMGEERRHQQKAIWSFNEIDVFEATLGTHPIQQVLPANPRFQRLSEAIGTKTTDECIEFYYTFKHGLSFKDIEGANRKRKTRIRKIKDKVDKLATSLGVEPPQPRSGHQLRGRPLSVSFCPSSRA</sequence>
<reference evidence="3 4" key="1">
    <citation type="submission" date="2014-11" db="EMBL/GenBank/DDBJ databases">
        <authorList>
            <person name="Zhu J."/>
            <person name="Qi W."/>
            <person name="Song R."/>
        </authorList>
    </citation>
    <scope>NUCLEOTIDE SEQUENCE [LARGE SCALE GENOMIC DNA]</scope>
</reference>
<dbReference type="AlphaFoldDB" id="A0A0G4H3W6"/>
<proteinExistence type="predicted"/>
<keyword evidence="4" id="KW-1185">Reference proteome</keyword>
<dbReference type="GO" id="GO:0044773">
    <property type="term" value="P:mitotic DNA damage checkpoint signaling"/>
    <property type="evidence" value="ECO:0007669"/>
    <property type="project" value="TreeGrafter"/>
</dbReference>
<protein>
    <recommendedName>
        <fullName evidence="2">Protein kinase domain-containing protein</fullName>
    </recommendedName>
</protein>
<evidence type="ECO:0000313" key="4">
    <source>
        <dbReference type="Proteomes" id="UP000041254"/>
    </source>
</evidence>
<feature type="compositionally biased region" description="Low complexity" evidence="1">
    <location>
        <begin position="438"/>
        <end position="450"/>
    </location>
</feature>
<dbReference type="PROSITE" id="PS50011">
    <property type="entry name" value="PROTEIN_KINASE_DOM"/>
    <property type="match status" value="1"/>
</dbReference>
<dbReference type="Pfam" id="PF00069">
    <property type="entry name" value="Pkinase"/>
    <property type="match status" value="2"/>
</dbReference>
<dbReference type="CDD" id="cd00180">
    <property type="entry name" value="PKc"/>
    <property type="match status" value="1"/>
</dbReference>
<dbReference type="Proteomes" id="UP000041254">
    <property type="component" value="Unassembled WGS sequence"/>
</dbReference>
<dbReference type="GO" id="GO:0005524">
    <property type="term" value="F:ATP binding"/>
    <property type="evidence" value="ECO:0007669"/>
    <property type="project" value="InterPro"/>
</dbReference>
<dbReference type="InterPro" id="IPR000719">
    <property type="entry name" value="Prot_kinase_dom"/>
</dbReference>
<accession>A0A0G4H3W6</accession>
<dbReference type="STRING" id="1169540.A0A0G4H3W6"/>
<feature type="region of interest" description="Disordered" evidence="1">
    <location>
        <begin position="760"/>
        <end position="791"/>
    </location>
</feature>
<dbReference type="PANTHER" id="PTHR44167:SF24">
    <property type="entry name" value="SERINE_THREONINE-PROTEIN KINASE CHK2"/>
    <property type="match status" value="1"/>
</dbReference>
<evidence type="ECO:0000256" key="1">
    <source>
        <dbReference type="SAM" id="MobiDB-lite"/>
    </source>
</evidence>
<evidence type="ECO:0000259" key="2">
    <source>
        <dbReference type="PROSITE" id="PS50011"/>
    </source>
</evidence>
<organism evidence="3 4">
    <name type="scientific">Vitrella brassicaformis (strain CCMP3155)</name>
    <dbReference type="NCBI Taxonomy" id="1169540"/>
    <lineage>
        <taxon>Eukaryota</taxon>
        <taxon>Sar</taxon>
        <taxon>Alveolata</taxon>
        <taxon>Colpodellida</taxon>
        <taxon>Vitrellaceae</taxon>
        <taxon>Vitrella</taxon>
    </lineage>
</organism>
<feature type="compositionally biased region" description="Polar residues" evidence="1">
    <location>
        <begin position="451"/>
        <end position="472"/>
    </location>
</feature>
<dbReference type="Gene3D" id="1.10.10.60">
    <property type="entry name" value="Homeodomain-like"/>
    <property type="match status" value="1"/>
</dbReference>
<name>A0A0G4H3W6_VITBC</name>
<dbReference type="EMBL" id="CDMY01000982">
    <property type="protein sequence ID" value="CEM38368.1"/>
    <property type="molecule type" value="Genomic_DNA"/>
</dbReference>
<dbReference type="InterPro" id="IPR008271">
    <property type="entry name" value="Ser/Thr_kinase_AS"/>
</dbReference>
<feature type="compositionally biased region" description="Acidic residues" evidence="1">
    <location>
        <begin position="407"/>
        <end position="422"/>
    </location>
</feature>
<dbReference type="VEuPathDB" id="CryptoDB:Vbra_6542"/>
<feature type="domain" description="Protein kinase" evidence="2">
    <location>
        <begin position="29"/>
        <end position="404"/>
    </location>
</feature>
<feature type="compositionally biased region" description="Pro residues" evidence="1">
    <location>
        <begin position="473"/>
        <end position="487"/>
    </location>
</feature>
<dbReference type="OrthoDB" id="10261027at2759"/>
<dbReference type="InParanoid" id="A0A0G4H3W6"/>
<dbReference type="GO" id="GO:0004674">
    <property type="term" value="F:protein serine/threonine kinase activity"/>
    <property type="evidence" value="ECO:0007669"/>
    <property type="project" value="TreeGrafter"/>
</dbReference>
<dbReference type="SMART" id="SM00220">
    <property type="entry name" value="S_TKc"/>
    <property type="match status" value="1"/>
</dbReference>
<gene>
    <name evidence="3" type="ORF">Vbra_6542</name>
</gene>
<dbReference type="PANTHER" id="PTHR44167">
    <property type="entry name" value="OVARIAN-SPECIFIC SERINE/THREONINE-PROTEIN KINASE LOK-RELATED"/>
    <property type="match status" value="1"/>
</dbReference>
<dbReference type="SUPFAM" id="SSF56112">
    <property type="entry name" value="Protein kinase-like (PK-like)"/>
    <property type="match status" value="2"/>
</dbReference>
<dbReference type="GO" id="GO:0005634">
    <property type="term" value="C:nucleus"/>
    <property type="evidence" value="ECO:0007669"/>
    <property type="project" value="TreeGrafter"/>
</dbReference>
<feature type="region of interest" description="Disordered" evidence="1">
    <location>
        <begin position="400"/>
        <end position="491"/>
    </location>
</feature>
<dbReference type="GO" id="GO:0005737">
    <property type="term" value="C:cytoplasm"/>
    <property type="evidence" value="ECO:0007669"/>
    <property type="project" value="TreeGrafter"/>
</dbReference>
<evidence type="ECO:0000313" key="3">
    <source>
        <dbReference type="EMBL" id="CEM38368.1"/>
    </source>
</evidence>
<dbReference type="PROSITE" id="PS00108">
    <property type="entry name" value="PROTEIN_KINASE_ST"/>
    <property type="match status" value="2"/>
</dbReference>
<dbReference type="InterPro" id="IPR011009">
    <property type="entry name" value="Kinase-like_dom_sf"/>
</dbReference>